<keyword evidence="1" id="KW-1133">Transmembrane helix</keyword>
<name>A0A927GTV7_9BACL</name>
<sequence>MKALLKNQAGVTKSVKVGFSWTTFFFGFLVPLFRGDLKWCIILVILEAVFGSFTLGIGAFVTGIIFSFVYNKLYIKELLEKGYAPATVRDQEILEQGQIVARAA</sequence>
<protein>
    <submittedName>
        <fullName evidence="2">DUF2628 domain-containing protein</fullName>
    </submittedName>
</protein>
<feature type="transmembrane region" description="Helical" evidence="1">
    <location>
        <begin position="15"/>
        <end position="33"/>
    </location>
</feature>
<keyword evidence="1" id="KW-0472">Membrane</keyword>
<dbReference type="RefSeq" id="WP_190920095.1">
    <property type="nucleotide sequence ID" value="NZ_JACXIZ010000032.1"/>
</dbReference>
<keyword evidence="3" id="KW-1185">Reference proteome</keyword>
<dbReference type="EMBL" id="JACXIZ010000032">
    <property type="protein sequence ID" value="MBD2847097.1"/>
    <property type="molecule type" value="Genomic_DNA"/>
</dbReference>
<gene>
    <name evidence="2" type="ORF">IDH44_18010</name>
</gene>
<evidence type="ECO:0000313" key="2">
    <source>
        <dbReference type="EMBL" id="MBD2847097.1"/>
    </source>
</evidence>
<keyword evidence="1" id="KW-0812">Transmembrane</keyword>
<dbReference type="AlphaFoldDB" id="A0A927GTV7"/>
<proteinExistence type="predicted"/>
<comment type="caution">
    <text evidence="2">The sequence shown here is derived from an EMBL/GenBank/DDBJ whole genome shotgun (WGS) entry which is preliminary data.</text>
</comment>
<accession>A0A927GTV7</accession>
<dbReference type="Proteomes" id="UP000621560">
    <property type="component" value="Unassembled WGS sequence"/>
</dbReference>
<evidence type="ECO:0000256" key="1">
    <source>
        <dbReference type="SAM" id="Phobius"/>
    </source>
</evidence>
<feature type="transmembrane region" description="Helical" evidence="1">
    <location>
        <begin position="40"/>
        <end position="70"/>
    </location>
</feature>
<reference evidence="2" key="1">
    <citation type="submission" date="2020-09" db="EMBL/GenBank/DDBJ databases">
        <title>A novel bacterium of genus Paenibacillus, isolated from South China Sea.</title>
        <authorList>
            <person name="Huang H."/>
            <person name="Mo K."/>
            <person name="Hu Y."/>
        </authorList>
    </citation>
    <scope>NUCLEOTIDE SEQUENCE</scope>
    <source>
        <strain evidence="2">IB182496</strain>
    </source>
</reference>
<organism evidence="2 3">
    <name type="scientific">Paenibacillus sabuli</name>
    <dbReference type="NCBI Taxonomy" id="2772509"/>
    <lineage>
        <taxon>Bacteria</taxon>
        <taxon>Bacillati</taxon>
        <taxon>Bacillota</taxon>
        <taxon>Bacilli</taxon>
        <taxon>Bacillales</taxon>
        <taxon>Paenibacillaceae</taxon>
        <taxon>Paenibacillus</taxon>
    </lineage>
</organism>
<evidence type="ECO:0000313" key="3">
    <source>
        <dbReference type="Proteomes" id="UP000621560"/>
    </source>
</evidence>